<name>A0A0S8JNU2_UNCT6</name>
<evidence type="ECO:0000313" key="2">
    <source>
        <dbReference type="EMBL" id="KPL10883.1"/>
    </source>
</evidence>
<gene>
    <name evidence="2" type="ORF">AMJ71_01410</name>
</gene>
<reference evidence="2 3" key="1">
    <citation type="journal article" date="2015" name="Microbiome">
        <title>Genomic resolution of linkages in carbon, nitrogen, and sulfur cycling among widespread estuary sediment bacteria.</title>
        <authorList>
            <person name="Baker B.J."/>
            <person name="Lazar C.S."/>
            <person name="Teske A.P."/>
            <person name="Dick G.J."/>
        </authorList>
    </citation>
    <scope>NUCLEOTIDE SEQUENCE [LARGE SCALE GENOMIC DNA]</scope>
    <source>
        <strain evidence="2">SM1_40</strain>
    </source>
</reference>
<keyword evidence="1" id="KW-0472">Membrane</keyword>
<accession>A0A0S8JNU2</accession>
<comment type="caution">
    <text evidence="2">The sequence shown here is derived from an EMBL/GenBank/DDBJ whole genome shotgun (WGS) entry which is preliminary data.</text>
</comment>
<feature type="transmembrane region" description="Helical" evidence="1">
    <location>
        <begin position="53"/>
        <end position="69"/>
    </location>
</feature>
<evidence type="ECO:0000256" key="1">
    <source>
        <dbReference type="SAM" id="Phobius"/>
    </source>
</evidence>
<keyword evidence="1" id="KW-1133">Transmembrane helix</keyword>
<keyword evidence="1" id="KW-0812">Transmembrane</keyword>
<organism evidence="2 3">
    <name type="scientific">candidate division TA06 bacterium SM1_40</name>
    <dbReference type="NCBI Taxonomy" id="1703773"/>
    <lineage>
        <taxon>Bacteria</taxon>
        <taxon>Bacteria division TA06</taxon>
    </lineage>
</organism>
<dbReference type="AlphaFoldDB" id="A0A0S8JNU2"/>
<sequence length="105" mass="11146">MIALAATLIGIPLAALVGAAYLVILCLSPILLSFMLGRGVLKLATRSSQPSSYASLIIGFVPVAILLALPYTRLLVWAIAVVLGLGSAVLTGWNRYRQARRLDII</sequence>
<dbReference type="Proteomes" id="UP000051035">
    <property type="component" value="Unassembled WGS sequence"/>
</dbReference>
<protein>
    <submittedName>
        <fullName evidence="2">Uncharacterized protein</fullName>
    </submittedName>
</protein>
<feature type="transmembrane region" description="Helical" evidence="1">
    <location>
        <begin position="6"/>
        <end position="32"/>
    </location>
</feature>
<proteinExistence type="predicted"/>
<dbReference type="EMBL" id="LJVA01000009">
    <property type="protein sequence ID" value="KPL10883.1"/>
    <property type="molecule type" value="Genomic_DNA"/>
</dbReference>
<feature type="transmembrane region" description="Helical" evidence="1">
    <location>
        <begin position="75"/>
        <end position="93"/>
    </location>
</feature>
<evidence type="ECO:0000313" key="3">
    <source>
        <dbReference type="Proteomes" id="UP000051035"/>
    </source>
</evidence>